<keyword evidence="3" id="KW-1185">Reference proteome</keyword>
<dbReference type="Pfam" id="PF17517">
    <property type="entry name" value="IgGFc_binding"/>
    <property type="match status" value="1"/>
</dbReference>
<gene>
    <name evidence="2" type="ORF">MEDL_46905</name>
</gene>
<name>A0A8S3TV44_MYTED</name>
<evidence type="ECO:0000313" key="3">
    <source>
        <dbReference type="Proteomes" id="UP000683360"/>
    </source>
</evidence>
<evidence type="ECO:0000259" key="1">
    <source>
        <dbReference type="Pfam" id="PF17517"/>
    </source>
</evidence>
<organism evidence="2 3">
    <name type="scientific">Mytilus edulis</name>
    <name type="common">Blue mussel</name>
    <dbReference type="NCBI Taxonomy" id="6550"/>
    <lineage>
        <taxon>Eukaryota</taxon>
        <taxon>Metazoa</taxon>
        <taxon>Spiralia</taxon>
        <taxon>Lophotrochozoa</taxon>
        <taxon>Mollusca</taxon>
        <taxon>Bivalvia</taxon>
        <taxon>Autobranchia</taxon>
        <taxon>Pteriomorphia</taxon>
        <taxon>Mytilida</taxon>
        <taxon>Mytiloidea</taxon>
        <taxon>Mytilidae</taxon>
        <taxon>Mytilinae</taxon>
        <taxon>Mytilus</taxon>
    </lineage>
</organism>
<comment type="caution">
    <text evidence="2">The sequence shown here is derived from an EMBL/GenBank/DDBJ whole genome shotgun (WGS) entry which is preliminary data.</text>
</comment>
<feature type="domain" description="IgGFc-binding protein N-terminal" evidence="1">
    <location>
        <begin position="54"/>
        <end position="196"/>
    </location>
</feature>
<protein>
    <recommendedName>
        <fullName evidence="1">IgGFc-binding protein N-terminal domain-containing protein</fullName>
    </recommendedName>
</protein>
<proteinExistence type="predicted"/>
<dbReference type="InterPro" id="IPR035234">
    <property type="entry name" value="IgGFc-bd_N"/>
</dbReference>
<evidence type="ECO:0000313" key="2">
    <source>
        <dbReference type="EMBL" id="CAG2234267.1"/>
    </source>
</evidence>
<sequence length="215" mass="24321">MFTEGYRSSATTSRLYMYSTQNGTATIFSLQMLHTNSNESIQLSKGENKFDLPNSVLTKDGKERKEISVSLQKEDIFEFENVNVSVIKSDNKVLVMSYPTEAGHFDSYMMTIYGINQYKTDYSIVVPDDFTSYISVTFTSGSADGFRIDQKRVLVYKLYRKQVAGTTYLTMACNITAGSHTINHESNIHFGLWIYGDRVYDGYGFPAGIAFNHNP</sequence>
<reference evidence="2" key="1">
    <citation type="submission" date="2021-03" db="EMBL/GenBank/DDBJ databases">
        <authorList>
            <person name="Bekaert M."/>
        </authorList>
    </citation>
    <scope>NUCLEOTIDE SEQUENCE</scope>
</reference>
<dbReference type="OrthoDB" id="6110659at2759"/>
<dbReference type="Proteomes" id="UP000683360">
    <property type="component" value="Unassembled WGS sequence"/>
</dbReference>
<dbReference type="PANTHER" id="PTHR46534">
    <property type="entry name" value="IGGFC_BINDING DOMAIN-CONTAINING PROTEIN"/>
    <property type="match status" value="1"/>
</dbReference>
<accession>A0A8S3TV44</accession>
<dbReference type="PANTHER" id="PTHR46534:SF1">
    <property type="entry name" value="IGGFC-BINDING PROTEIN N-TERMINAL DOMAIN-CONTAINING PROTEIN"/>
    <property type="match status" value="1"/>
</dbReference>
<dbReference type="EMBL" id="CAJPWZ010002229">
    <property type="protein sequence ID" value="CAG2234267.1"/>
    <property type="molecule type" value="Genomic_DNA"/>
</dbReference>
<dbReference type="AlphaFoldDB" id="A0A8S3TV44"/>